<name>A0A0B1Q3K9_9HYPH</name>
<proteinExistence type="predicted"/>
<dbReference type="PANTHER" id="PTHR22602:SF0">
    <property type="entry name" value="TRANSFERASE CAF17, MITOCHONDRIAL-RELATED"/>
    <property type="match status" value="1"/>
</dbReference>
<dbReference type="AlphaFoldDB" id="A0A0B1Q3K9"/>
<evidence type="ECO:0000313" key="3">
    <source>
        <dbReference type="EMBL" id="KHJ54979.1"/>
    </source>
</evidence>
<dbReference type="PANTHER" id="PTHR22602">
    <property type="entry name" value="TRANSFERASE CAF17, MITOCHONDRIAL-RELATED"/>
    <property type="match status" value="1"/>
</dbReference>
<protein>
    <submittedName>
        <fullName evidence="3">Aminomethyltransferase</fullName>
    </submittedName>
</protein>
<dbReference type="STRING" id="370622.LA66_10590"/>
<dbReference type="InterPro" id="IPR057460">
    <property type="entry name" value="CAF17_C"/>
</dbReference>
<evidence type="ECO:0000313" key="4">
    <source>
        <dbReference type="Proteomes" id="UP000030826"/>
    </source>
</evidence>
<feature type="domain" description="CAF17 C-terminal" evidence="2">
    <location>
        <begin position="194"/>
        <end position="265"/>
    </location>
</feature>
<keyword evidence="3" id="KW-0808">Transferase</keyword>
<accession>A0A0B1Q3K9</accession>
<dbReference type="SUPFAM" id="SSF103025">
    <property type="entry name" value="Folate-binding domain"/>
    <property type="match status" value="1"/>
</dbReference>
<keyword evidence="3" id="KW-0489">Methyltransferase</keyword>
<dbReference type="Proteomes" id="UP000030826">
    <property type="component" value="Unassembled WGS sequence"/>
</dbReference>
<dbReference type="OrthoDB" id="9796287at2"/>
<dbReference type="InterPro" id="IPR027266">
    <property type="entry name" value="TrmE/GcvT-like"/>
</dbReference>
<dbReference type="RefSeq" id="WP_039192274.1">
    <property type="nucleotide sequence ID" value="NZ_JRFJ01000002.1"/>
</dbReference>
<dbReference type="InterPro" id="IPR017703">
    <property type="entry name" value="YgfZ/GCV_T_CS"/>
</dbReference>
<comment type="caution">
    <text evidence="3">The sequence shown here is derived from an EMBL/GenBank/DDBJ whole genome shotgun (WGS) entry which is preliminary data.</text>
</comment>
<dbReference type="InterPro" id="IPR045179">
    <property type="entry name" value="YgfZ/GcvT"/>
</dbReference>
<dbReference type="Gene3D" id="3.30.1360.120">
    <property type="entry name" value="Probable tRNA modification gtpase trme, domain 1"/>
    <property type="match status" value="2"/>
</dbReference>
<dbReference type="Pfam" id="PF25455">
    <property type="entry name" value="Beta-barrel_CAF17_C"/>
    <property type="match status" value="1"/>
</dbReference>
<dbReference type="GO" id="GO:0032259">
    <property type="term" value="P:methylation"/>
    <property type="evidence" value="ECO:0007669"/>
    <property type="project" value="UniProtKB-KW"/>
</dbReference>
<organism evidence="3 4">
    <name type="scientific">Aureimonas altamirensis</name>
    <dbReference type="NCBI Taxonomy" id="370622"/>
    <lineage>
        <taxon>Bacteria</taxon>
        <taxon>Pseudomonadati</taxon>
        <taxon>Pseudomonadota</taxon>
        <taxon>Alphaproteobacteria</taxon>
        <taxon>Hyphomicrobiales</taxon>
        <taxon>Aurantimonadaceae</taxon>
        <taxon>Aureimonas</taxon>
    </lineage>
</organism>
<dbReference type="NCBIfam" id="TIGR03317">
    <property type="entry name" value="ygfZ_signature"/>
    <property type="match status" value="1"/>
</dbReference>
<dbReference type="GO" id="GO:0016226">
    <property type="term" value="P:iron-sulfur cluster assembly"/>
    <property type="evidence" value="ECO:0007669"/>
    <property type="project" value="TreeGrafter"/>
</dbReference>
<evidence type="ECO:0000259" key="2">
    <source>
        <dbReference type="Pfam" id="PF25455"/>
    </source>
</evidence>
<gene>
    <name evidence="3" type="ORF">LA66_10590</name>
</gene>
<dbReference type="GO" id="GO:0008168">
    <property type="term" value="F:methyltransferase activity"/>
    <property type="evidence" value="ECO:0007669"/>
    <property type="project" value="UniProtKB-KW"/>
</dbReference>
<dbReference type="EMBL" id="JRFJ01000002">
    <property type="protein sequence ID" value="KHJ54979.1"/>
    <property type="molecule type" value="Genomic_DNA"/>
</dbReference>
<sequence>MPSARQPDRATLHVTGPDARHFLQNLITTELDGMPDTEARPGALLTPQGKILFDFLVSSLSDGIRLDLAASARDALAKRLHLYRLRAKVEIAPSDEAIAAAWDLDVSGLRDMRFPDRTVLRLYGPEAEGADDEVAAYRAIRIADGVAEAEVDFPSGDVFPHDVLMDQNGGVSFRKGCFVGQEVVSRMQHRGTARRRIMVLRAESHITPGANVEAGGKTIGTVLSSADTVAMAMIRIDRLADALRADLQPSVDGVAVSAEVPAWAGYALPEAGGSEDA</sequence>
<reference evidence="3 4" key="1">
    <citation type="submission" date="2014-09" db="EMBL/GenBank/DDBJ databases">
        <title>Isolation and characterization of Aurantimonas altamirensis ON-56566 from clinical sample following a dog bite.</title>
        <authorList>
            <person name="Eshaghi A."/>
            <person name="Li A."/>
            <person name="Shahinas D."/>
            <person name="Bahn P."/>
            <person name="Kus J.V."/>
            <person name="Patel S.N."/>
        </authorList>
    </citation>
    <scope>NUCLEOTIDE SEQUENCE [LARGE SCALE GENOMIC DNA]</scope>
    <source>
        <strain evidence="3 4">ON-56566</strain>
    </source>
</reference>
<dbReference type="PIRSF" id="PIRSF006487">
    <property type="entry name" value="GcvT"/>
    <property type="match status" value="1"/>
</dbReference>
<keyword evidence="1" id="KW-0809">Transit peptide</keyword>
<evidence type="ECO:0000256" key="1">
    <source>
        <dbReference type="ARBA" id="ARBA00022946"/>
    </source>
</evidence>